<proteinExistence type="inferred from homology"/>
<protein>
    <submittedName>
        <fullName evidence="4">Exocyst complex component Sec6-domain-containing protein</fullName>
    </submittedName>
</protein>
<dbReference type="PANTHER" id="PTHR21292">
    <property type="entry name" value="EXOCYST COMPLEX COMPONENT SEC6-RELATED"/>
    <property type="match status" value="1"/>
</dbReference>
<dbReference type="Gene3D" id="1.10.357.50">
    <property type="match status" value="1"/>
</dbReference>
<evidence type="ECO:0000256" key="3">
    <source>
        <dbReference type="ARBA" id="ARBA00022483"/>
    </source>
</evidence>
<keyword evidence="5" id="KW-1185">Reference proteome</keyword>
<dbReference type="InterPro" id="IPR042532">
    <property type="entry name" value="EXOC3/Sec6_C"/>
</dbReference>
<reference evidence="4 5" key="1">
    <citation type="submission" date="2024-03" db="EMBL/GenBank/DDBJ databases">
        <title>Genome-scale model development and genomic sequencing of the oleaginous clade Lipomyces.</title>
        <authorList>
            <consortium name="Lawrence Berkeley National Laboratory"/>
            <person name="Czajka J.J."/>
            <person name="Han Y."/>
            <person name="Kim J."/>
            <person name="Mondo S.J."/>
            <person name="Hofstad B.A."/>
            <person name="Robles A."/>
            <person name="Haridas S."/>
            <person name="Riley R."/>
            <person name="LaButti K."/>
            <person name="Pangilinan J."/>
            <person name="Andreopoulos W."/>
            <person name="Lipzen A."/>
            <person name="Yan J."/>
            <person name="Wang M."/>
            <person name="Ng V."/>
            <person name="Grigoriev I.V."/>
            <person name="Spatafora J.W."/>
            <person name="Magnuson J.K."/>
            <person name="Baker S.E."/>
            <person name="Pomraning K.R."/>
        </authorList>
    </citation>
    <scope>NUCLEOTIDE SEQUENCE [LARGE SCALE GENOMIC DNA]</scope>
    <source>
        <strain evidence="4 5">Phaff 52-87</strain>
    </source>
</reference>
<dbReference type="Pfam" id="PF06046">
    <property type="entry name" value="Sec6"/>
    <property type="match status" value="1"/>
</dbReference>
<dbReference type="RefSeq" id="XP_064770465.1">
    <property type="nucleotide sequence ID" value="XM_064909633.1"/>
</dbReference>
<evidence type="ECO:0000256" key="2">
    <source>
        <dbReference type="ARBA" id="ARBA00022448"/>
    </source>
</evidence>
<dbReference type="Gene3D" id="1.10.357.70">
    <property type="entry name" value="Exocyst complex component Sec6, C-terminal domain"/>
    <property type="match status" value="1"/>
</dbReference>
<name>A0ABR1FCF4_9ASCO</name>
<evidence type="ECO:0000313" key="4">
    <source>
        <dbReference type="EMBL" id="KAK7207432.1"/>
    </source>
</evidence>
<comment type="caution">
    <text evidence="4">The sequence shown here is derived from an EMBL/GenBank/DDBJ whole genome shotgun (WGS) entry which is preliminary data.</text>
</comment>
<comment type="similarity">
    <text evidence="1">Belongs to the SEC6 family.</text>
</comment>
<dbReference type="GeneID" id="90035145"/>
<dbReference type="Proteomes" id="UP001498771">
    <property type="component" value="Unassembled WGS sequence"/>
</dbReference>
<gene>
    <name evidence="4" type="ORF">BZA70DRAFT_14156</name>
</gene>
<keyword evidence="3" id="KW-0268">Exocytosis</keyword>
<dbReference type="InterPro" id="IPR010326">
    <property type="entry name" value="EXOC3/Sec6"/>
</dbReference>
<evidence type="ECO:0000256" key="1">
    <source>
        <dbReference type="ARBA" id="ARBA00009447"/>
    </source>
</evidence>
<evidence type="ECO:0000313" key="5">
    <source>
        <dbReference type="Proteomes" id="UP001498771"/>
    </source>
</evidence>
<dbReference type="EMBL" id="JBBJBU010000001">
    <property type="protein sequence ID" value="KAK7207432.1"/>
    <property type="molecule type" value="Genomic_DNA"/>
</dbReference>
<dbReference type="PANTHER" id="PTHR21292:SF1">
    <property type="entry name" value="EXOCYST COMPLEX COMPONENT 3"/>
    <property type="match status" value="1"/>
</dbReference>
<organism evidence="4 5">
    <name type="scientific">Myxozyma melibiosi</name>
    <dbReference type="NCBI Taxonomy" id="54550"/>
    <lineage>
        <taxon>Eukaryota</taxon>
        <taxon>Fungi</taxon>
        <taxon>Dikarya</taxon>
        <taxon>Ascomycota</taxon>
        <taxon>Saccharomycotina</taxon>
        <taxon>Lipomycetes</taxon>
        <taxon>Lipomycetales</taxon>
        <taxon>Lipomycetaceae</taxon>
        <taxon>Myxozyma</taxon>
    </lineage>
</organism>
<keyword evidence="2" id="KW-0813">Transport</keyword>
<accession>A0ABR1FCF4</accession>
<sequence length="770" mass="87192">MGEPSDSAISSLAELLRYPDDLAKVPAIKERLIRDKAAIELQIKSGLQTQLDTTLNGTRNLLDAKALVASLGEELQHLNILCAEADNLVPGFQQINRVSRVRRNFLAVEDVIRNLKELPSQLDEIEAMIEEDGKDIFGPMTNFLTIHFRLSRLRDFQDQTMAQAAKAGPAQQHTLSKHFARLNSVVQEFEAILFDIAQNLLEVLREGNASLIVRWAKIIDIDERLDTKVKILNSASDSQKELAAHLSMNGSNALLTSRTLRNYDDKLTEYIKLGAQDVFRNCVTAFPNDPTTLLDNLYWIMRDILAAKVDLTTCVPESWKITERFVAAYHQETYVLFKSLLTQDTEAGLLLKIVRWSQKYNDTMTNELKIPKSQLTPPLLDGQEHEILGDYMRLICRKLDEWMQTVARSEFTEFRERKKAPESDPEMKYGLENTPIVFQMLNQQINVSIDSAEIRVVSGVIHECKRQLINRQEQWLSTLREEIQKSNASPEDVPGGVLEYSIAVANDQIRGADYTENIIERQINTNVDVLVHSDGDRDLQSRMVQELEDAMDGFIATSKSCITELVGMVMYDIQPSLAGLFKQGWYSPPVQTTAPDGSMATEPGSVIIQEVINTFEDYSIELQDHLNPDLFSIYIDDLLDATLAGYLGAIQTKGSTLSERSIEQIKSDVALLYPFFTAFTDSEYVEAQFASIEILMALITADKFEAVEEFRRLKESFPDSSLKFVEDVLRAREDLDSRATKEYLEAVRSACMDLIINTGDQPTYFSRLYN</sequence>